<sequence length="189" mass="20284">MLSALHPLPKLVVCLAWIAASILVFDAVFQIATVLIAALALILAERRSPLLVLALMVPFALFGFGFLTTSVLFRQESDFAVRMSAETPFGGATLSAGIVLFLRAIACGMVSALFALTTDPGRLIKALMRSWRLPASIGYALFSALHLVPDLAGEARQMRLARAMRRGRPPRRIPGPGEAASLVVPLLAY</sequence>
<keyword evidence="8" id="KW-1185">Reference proteome</keyword>
<evidence type="ECO:0000256" key="2">
    <source>
        <dbReference type="ARBA" id="ARBA00008564"/>
    </source>
</evidence>
<evidence type="ECO:0000313" key="7">
    <source>
        <dbReference type="EMBL" id="RST79485.1"/>
    </source>
</evidence>
<dbReference type="Pfam" id="PF02361">
    <property type="entry name" value="CbiQ"/>
    <property type="match status" value="1"/>
</dbReference>
<feature type="transmembrane region" description="Helical" evidence="6">
    <location>
        <begin position="94"/>
        <end position="116"/>
    </location>
</feature>
<reference evidence="7 8" key="1">
    <citation type="submission" date="2018-12" db="EMBL/GenBank/DDBJ databases">
        <title>Mesorhizobium carbonis sp. nov., isolated from coal mine water.</title>
        <authorList>
            <person name="Xin W."/>
            <person name="Xu Z."/>
            <person name="Xiang F."/>
            <person name="Zhang J."/>
            <person name="Xi L."/>
            <person name="Liu J."/>
        </authorList>
    </citation>
    <scope>NUCLEOTIDE SEQUENCE [LARGE SCALE GENOMIC DNA]</scope>
    <source>
        <strain evidence="7 8">B2.3</strain>
    </source>
</reference>
<comment type="similarity">
    <text evidence="2">Belongs to the CbiQ family.</text>
</comment>
<proteinExistence type="inferred from homology"/>
<evidence type="ECO:0000256" key="6">
    <source>
        <dbReference type="SAM" id="Phobius"/>
    </source>
</evidence>
<dbReference type="CDD" id="cd16914">
    <property type="entry name" value="EcfT"/>
    <property type="match status" value="1"/>
</dbReference>
<gene>
    <name evidence="7" type="ORF">EJC49_25065</name>
</gene>
<accession>A0A429YDI6</accession>
<evidence type="ECO:0000256" key="5">
    <source>
        <dbReference type="ARBA" id="ARBA00023136"/>
    </source>
</evidence>
<comment type="subcellular location">
    <subcellularLocation>
        <location evidence="1">Membrane</location>
        <topology evidence="1">Multi-pass membrane protein</topology>
    </subcellularLocation>
</comment>
<name>A0A429YDI6_9HYPH</name>
<dbReference type="GO" id="GO:0005886">
    <property type="term" value="C:plasma membrane"/>
    <property type="evidence" value="ECO:0007669"/>
    <property type="project" value="UniProtKB-ARBA"/>
</dbReference>
<keyword evidence="4 6" id="KW-1133">Transmembrane helix</keyword>
<feature type="non-terminal residue" evidence="7">
    <location>
        <position position="189"/>
    </location>
</feature>
<keyword evidence="5 6" id="KW-0472">Membrane</keyword>
<dbReference type="Proteomes" id="UP000278398">
    <property type="component" value="Unassembled WGS sequence"/>
</dbReference>
<feature type="transmembrane region" description="Helical" evidence="6">
    <location>
        <begin position="50"/>
        <end position="73"/>
    </location>
</feature>
<evidence type="ECO:0000256" key="4">
    <source>
        <dbReference type="ARBA" id="ARBA00022989"/>
    </source>
</evidence>
<evidence type="ECO:0000256" key="3">
    <source>
        <dbReference type="ARBA" id="ARBA00022692"/>
    </source>
</evidence>
<evidence type="ECO:0000313" key="8">
    <source>
        <dbReference type="Proteomes" id="UP000278398"/>
    </source>
</evidence>
<dbReference type="OrthoDB" id="92887at2"/>
<dbReference type="InterPro" id="IPR003339">
    <property type="entry name" value="ABC/ECF_trnsptr_transmembrane"/>
</dbReference>
<dbReference type="EMBL" id="RWKW01000158">
    <property type="protein sequence ID" value="RST79485.1"/>
    <property type="molecule type" value="Genomic_DNA"/>
</dbReference>
<comment type="caution">
    <text evidence="7">The sequence shown here is derived from an EMBL/GenBank/DDBJ whole genome shotgun (WGS) entry which is preliminary data.</text>
</comment>
<keyword evidence="3 6" id="KW-0812">Transmembrane</keyword>
<evidence type="ECO:0000256" key="1">
    <source>
        <dbReference type="ARBA" id="ARBA00004141"/>
    </source>
</evidence>
<dbReference type="RefSeq" id="WP_126702654.1">
    <property type="nucleotide sequence ID" value="NZ_RWKW01000158.1"/>
</dbReference>
<dbReference type="AlphaFoldDB" id="A0A429YDI6"/>
<organism evidence="7 8">
    <name type="scientific">Aquibium carbonis</name>
    <dbReference type="NCBI Taxonomy" id="2495581"/>
    <lineage>
        <taxon>Bacteria</taxon>
        <taxon>Pseudomonadati</taxon>
        <taxon>Pseudomonadota</taxon>
        <taxon>Alphaproteobacteria</taxon>
        <taxon>Hyphomicrobiales</taxon>
        <taxon>Phyllobacteriaceae</taxon>
        <taxon>Aquibium</taxon>
    </lineage>
</organism>
<protein>
    <submittedName>
        <fullName evidence="7">Energy-coupling factor transporter transmembrane protein EcfT</fullName>
    </submittedName>
</protein>
<feature type="transmembrane region" description="Helical" evidence="6">
    <location>
        <begin position="12"/>
        <end position="44"/>
    </location>
</feature>